<dbReference type="InterPro" id="IPR007493">
    <property type="entry name" value="DUF538"/>
</dbReference>
<dbReference type="PANTHER" id="PTHR31676">
    <property type="entry name" value="T31J12.3 PROTEIN-RELATED"/>
    <property type="match status" value="1"/>
</dbReference>
<reference evidence="1 2" key="1">
    <citation type="submission" date="2017-11" db="EMBL/GenBank/DDBJ databases">
        <title>De-novo sequencing of pomegranate (Punica granatum L.) genome.</title>
        <authorList>
            <person name="Akparov Z."/>
            <person name="Amiraslanov A."/>
            <person name="Hajiyeva S."/>
            <person name="Abbasov M."/>
            <person name="Kaur K."/>
            <person name="Hamwieh A."/>
            <person name="Solovyev V."/>
            <person name="Salamov A."/>
            <person name="Braich B."/>
            <person name="Kosarev P."/>
            <person name="Mahmoud A."/>
            <person name="Hajiyev E."/>
            <person name="Babayeva S."/>
            <person name="Izzatullayeva V."/>
            <person name="Mammadov A."/>
            <person name="Mammadov A."/>
            <person name="Sharifova S."/>
            <person name="Ojaghi J."/>
            <person name="Eynullazada K."/>
            <person name="Bayramov B."/>
            <person name="Abdulazimova A."/>
            <person name="Shahmuradov I."/>
        </authorList>
    </citation>
    <scope>NUCLEOTIDE SEQUENCE [LARGE SCALE GENOMIC DNA]</scope>
    <source>
        <strain evidence="2">cv. AG2017</strain>
        <tissue evidence="1">Leaf</tissue>
    </source>
</reference>
<dbReference type="Gene3D" id="2.30.240.10">
    <property type="entry name" value="At5g01610-like"/>
    <property type="match status" value="1"/>
</dbReference>
<name>A0A2I0J0J5_PUNGR</name>
<evidence type="ECO:0008006" key="3">
    <source>
        <dbReference type="Google" id="ProtNLM"/>
    </source>
</evidence>
<dbReference type="InterPro" id="IPR036758">
    <property type="entry name" value="At5g01610-like"/>
</dbReference>
<evidence type="ECO:0000313" key="1">
    <source>
        <dbReference type="EMBL" id="PKI49768.1"/>
    </source>
</evidence>
<organism evidence="1 2">
    <name type="scientific">Punica granatum</name>
    <name type="common">Pomegranate</name>
    <dbReference type="NCBI Taxonomy" id="22663"/>
    <lineage>
        <taxon>Eukaryota</taxon>
        <taxon>Viridiplantae</taxon>
        <taxon>Streptophyta</taxon>
        <taxon>Embryophyta</taxon>
        <taxon>Tracheophyta</taxon>
        <taxon>Spermatophyta</taxon>
        <taxon>Magnoliopsida</taxon>
        <taxon>eudicotyledons</taxon>
        <taxon>Gunneridae</taxon>
        <taxon>Pentapetalae</taxon>
        <taxon>rosids</taxon>
        <taxon>malvids</taxon>
        <taxon>Myrtales</taxon>
        <taxon>Lythraceae</taxon>
        <taxon>Punica</taxon>
    </lineage>
</organism>
<evidence type="ECO:0000313" key="2">
    <source>
        <dbReference type="Proteomes" id="UP000233551"/>
    </source>
</evidence>
<dbReference type="EMBL" id="PGOL01002206">
    <property type="protein sequence ID" value="PKI49768.1"/>
    <property type="molecule type" value="Genomic_DNA"/>
</dbReference>
<dbReference type="Pfam" id="PF04398">
    <property type="entry name" value="DUF538"/>
    <property type="match status" value="1"/>
</dbReference>
<keyword evidence="2" id="KW-1185">Reference proteome</keyword>
<protein>
    <recommendedName>
        <fullName evidence="3">DUF538 domain-containing protein</fullName>
    </recommendedName>
</protein>
<dbReference type="Proteomes" id="UP000233551">
    <property type="component" value="Unassembled WGS sequence"/>
</dbReference>
<accession>A0A2I0J0J5</accession>
<dbReference type="AlphaFoldDB" id="A0A2I0J0J5"/>
<gene>
    <name evidence="1" type="ORF">CRG98_029817</name>
</gene>
<dbReference type="PANTHER" id="PTHR31676:SF76">
    <property type="entry name" value="OS05G0362300 PROTEIN"/>
    <property type="match status" value="1"/>
</dbReference>
<dbReference type="STRING" id="22663.A0A2I0J0J5"/>
<sequence length="225" mass="24685">MGLGRHDDPLRERELGVAGMTIPEAQASHIKIEPQLFLRHHHKNSIFANDSDPPQRKKNMAPICPPRSAILSAILCLVLVSAAQSKRSAYDVLGDYNFPAGILPIGVRDYDLESSSGQFSAYFNDTCSFSLEGSYQLQYKSTIKGVISENKLTGLQGVKVKLWFMWVDIVEVSRNGDKLDFSVGIAGADFPIDNFEECPQCGCGLDCDSRKVGGITRMSHLVSSS</sequence>
<comment type="caution">
    <text evidence="1">The sequence shown here is derived from an EMBL/GenBank/DDBJ whole genome shotgun (WGS) entry which is preliminary data.</text>
</comment>
<proteinExistence type="predicted"/>
<dbReference type="SUPFAM" id="SSF141562">
    <property type="entry name" value="At5g01610-like"/>
    <property type="match status" value="1"/>
</dbReference>